<organism evidence="8 9">
    <name type="scientific">Ruminiclostridium papyrosolvens DSM 2782</name>
    <dbReference type="NCBI Taxonomy" id="588581"/>
    <lineage>
        <taxon>Bacteria</taxon>
        <taxon>Bacillati</taxon>
        <taxon>Bacillota</taxon>
        <taxon>Clostridia</taxon>
        <taxon>Eubacteriales</taxon>
        <taxon>Oscillospiraceae</taxon>
        <taxon>Ruminiclostridium</taxon>
    </lineage>
</organism>
<reference evidence="8" key="2">
    <citation type="submission" date="2011-01" db="EMBL/GenBank/DDBJ databases">
        <title>The Non-contiguous Finished genome of Clostridium papyrosolvens.</title>
        <authorList>
            <person name="Lucas S."/>
            <person name="Copeland A."/>
            <person name="Lapidus A."/>
            <person name="Cheng J.-F."/>
            <person name="Goodwin L."/>
            <person name="Pitluck S."/>
            <person name="Misra M."/>
            <person name="Chertkov O."/>
            <person name="Detter J.C."/>
            <person name="Han C."/>
            <person name="Tapia R."/>
            <person name="Land M."/>
            <person name="Hauser L."/>
            <person name="Kyrpides N."/>
            <person name="Ivanova N."/>
            <person name="Pagani I."/>
            <person name="Mouttaki H."/>
            <person name="He Z."/>
            <person name="Zhou J."/>
            <person name="Hemme C.L."/>
            <person name="Woyke T."/>
        </authorList>
    </citation>
    <scope>NUCLEOTIDE SEQUENCE [LARGE SCALE GENOMIC DNA]</scope>
    <source>
        <strain evidence="8">DSM 2782</strain>
    </source>
</reference>
<dbReference type="STRING" id="588581.Cpap_0624"/>
<evidence type="ECO:0000256" key="6">
    <source>
        <dbReference type="SAM" id="MobiDB-lite"/>
    </source>
</evidence>
<feature type="region of interest" description="Disordered" evidence="6">
    <location>
        <begin position="114"/>
        <end position="133"/>
    </location>
</feature>
<evidence type="ECO:0000313" key="8">
    <source>
        <dbReference type="EMBL" id="EGD46018.1"/>
    </source>
</evidence>
<evidence type="ECO:0000256" key="3">
    <source>
        <dbReference type="ARBA" id="ARBA00022692"/>
    </source>
</evidence>
<comment type="subcellular location">
    <subcellularLocation>
        <location evidence="1">Cell membrane</location>
    </subcellularLocation>
</comment>
<keyword evidence="4 7" id="KW-1133">Transmembrane helix</keyword>
<feature type="region of interest" description="Disordered" evidence="6">
    <location>
        <begin position="143"/>
        <end position="164"/>
    </location>
</feature>
<dbReference type="GO" id="GO:0016020">
    <property type="term" value="C:membrane"/>
    <property type="evidence" value="ECO:0007669"/>
    <property type="project" value="InterPro"/>
</dbReference>
<dbReference type="OrthoDB" id="1739452at2"/>
<keyword evidence="2" id="KW-1003">Cell membrane</keyword>
<sequence length="164" mass="18701">MGKVFTVILAFIVVMVLLLLTTRYLAYKSKKMLKGNYMQIIETLNLGTSNRIHLIKVDKEFFIVAASNKNIELLSQVSIKDYQEQEIKNPISEVVDFTSILKKYTNGLTFGAKNKEKVPESSQQENESENNVVFRNNLEKLKNLSNSMNNHRSENGIKKGKLKG</sequence>
<evidence type="ECO:0000256" key="1">
    <source>
        <dbReference type="ARBA" id="ARBA00004236"/>
    </source>
</evidence>
<protein>
    <recommendedName>
        <fullName evidence="10">Flagellar protein</fullName>
    </recommendedName>
</protein>
<evidence type="ECO:0000313" key="9">
    <source>
        <dbReference type="Proteomes" id="UP000003860"/>
    </source>
</evidence>
<feature type="transmembrane region" description="Helical" evidence="7">
    <location>
        <begin position="6"/>
        <end position="26"/>
    </location>
</feature>
<dbReference type="EMBL" id="ACXX02000017">
    <property type="protein sequence ID" value="EGD46018.1"/>
    <property type="molecule type" value="Genomic_DNA"/>
</dbReference>
<feature type="compositionally biased region" description="Low complexity" evidence="6">
    <location>
        <begin position="120"/>
        <end position="131"/>
    </location>
</feature>
<dbReference type="RefSeq" id="WP_004621991.1">
    <property type="nucleotide sequence ID" value="NZ_ACXX02000017.1"/>
</dbReference>
<evidence type="ECO:0008006" key="10">
    <source>
        <dbReference type="Google" id="ProtNLM"/>
    </source>
</evidence>
<dbReference type="Proteomes" id="UP000003860">
    <property type="component" value="Unassembled WGS sequence"/>
</dbReference>
<gene>
    <name evidence="8" type="ORF">Cpap_0624</name>
</gene>
<dbReference type="Pfam" id="PF04347">
    <property type="entry name" value="FliO"/>
    <property type="match status" value="1"/>
</dbReference>
<accession>F1THN6</accession>
<evidence type="ECO:0000256" key="4">
    <source>
        <dbReference type="ARBA" id="ARBA00022989"/>
    </source>
</evidence>
<reference evidence="8" key="1">
    <citation type="submission" date="2009-07" db="EMBL/GenBank/DDBJ databases">
        <authorList>
            <consortium name="US DOE Joint Genome Institute (JGI-PGF)"/>
            <person name="Lucas S."/>
            <person name="Copeland A."/>
            <person name="Lapidus A."/>
            <person name="Glavina del Rio T."/>
            <person name="Tice H."/>
            <person name="Bruce D."/>
            <person name="Goodwin L."/>
            <person name="Pitluck S."/>
            <person name="Larimer F."/>
            <person name="Land M.L."/>
            <person name="Mouttaki H."/>
            <person name="He Z."/>
            <person name="Zhou J."/>
            <person name="Hemme C.L."/>
        </authorList>
    </citation>
    <scope>NUCLEOTIDE SEQUENCE</scope>
    <source>
        <strain evidence="8">DSM 2782</strain>
    </source>
</reference>
<proteinExistence type="predicted"/>
<dbReference type="AlphaFoldDB" id="F1THN6"/>
<evidence type="ECO:0000256" key="5">
    <source>
        <dbReference type="ARBA" id="ARBA00023136"/>
    </source>
</evidence>
<keyword evidence="9" id="KW-1185">Reference proteome</keyword>
<keyword evidence="5 7" id="KW-0472">Membrane</keyword>
<keyword evidence="3 7" id="KW-0812">Transmembrane</keyword>
<dbReference type="GO" id="GO:0044781">
    <property type="term" value="P:bacterial-type flagellum organization"/>
    <property type="evidence" value="ECO:0007669"/>
    <property type="project" value="InterPro"/>
</dbReference>
<dbReference type="InterPro" id="IPR022781">
    <property type="entry name" value="Flagellar_biosynth_FliO"/>
</dbReference>
<evidence type="ECO:0000256" key="7">
    <source>
        <dbReference type="SAM" id="Phobius"/>
    </source>
</evidence>
<evidence type="ECO:0000256" key="2">
    <source>
        <dbReference type="ARBA" id="ARBA00022475"/>
    </source>
</evidence>
<name>F1THN6_9FIRM</name>
<comment type="caution">
    <text evidence="8">The sequence shown here is derived from an EMBL/GenBank/DDBJ whole genome shotgun (WGS) entry which is preliminary data.</text>
</comment>
<dbReference type="eggNOG" id="ENOG5032BY4">
    <property type="taxonomic scope" value="Bacteria"/>
</dbReference>